<dbReference type="GO" id="GO:0043565">
    <property type="term" value="F:sequence-specific DNA binding"/>
    <property type="evidence" value="ECO:0007669"/>
    <property type="project" value="InterPro"/>
</dbReference>
<dbReference type="EMBL" id="CP030850">
    <property type="protein sequence ID" value="AXE20330.1"/>
    <property type="molecule type" value="Genomic_DNA"/>
</dbReference>
<keyword evidence="4" id="KW-0472">Membrane</keyword>
<dbReference type="InterPro" id="IPR009057">
    <property type="entry name" value="Homeodomain-like_sf"/>
</dbReference>
<feature type="transmembrane region" description="Helical" evidence="4">
    <location>
        <begin position="121"/>
        <end position="143"/>
    </location>
</feature>
<dbReference type="InterPro" id="IPR018060">
    <property type="entry name" value="HTH_AraC"/>
</dbReference>
<keyword evidence="3" id="KW-0804">Transcription</keyword>
<accession>A0A344TNV9</accession>
<evidence type="ECO:0000259" key="5">
    <source>
        <dbReference type="PROSITE" id="PS01124"/>
    </source>
</evidence>
<dbReference type="Proteomes" id="UP000251993">
    <property type="component" value="Chromosome"/>
</dbReference>
<dbReference type="InterPro" id="IPR018062">
    <property type="entry name" value="HTH_AraC-typ_CS"/>
</dbReference>
<dbReference type="PROSITE" id="PS01124">
    <property type="entry name" value="HTH_ARAC_FAMILY_2"/>
    <property type="match status" value="1"/>
</dbReference>
<feature type="transmembrane region" description="Helical" evidence="4">
    <location>
        <begin position="31"/>
        <end position="49"/>
    </location>
</feature>
<dbReference type="SUPFAM" id="SSF46689">
    <property type="entry name" value="Homeodomain-like"/>
    <property type="match status" value="1"/>
</dbReference>
<dbReference type="PANTHER" id="PTHR43280:SF29">
    <property type="entry name" value="ARAC-FAMILY TRANSCRIPTIONAL REGULATOR"/>
    <property type="match status" value="1"/>
</dbReference>
<protein>
    <recommendedName>
        <fullName evidence="5">HTH araC/xylS-type domain-containing protein</fullName>
    </recommendedName>
</protein>
<evidence type="ECO:0000313" key="7">
    <source>
        <dbReference type="Proteomes" id="UP000251993"/>
    </source>
</evidence>
<feature type="transmembrane region" description="Helical" evidence="4">
    <location>
        <begin position="6"/>
        <end position="24"/>
    </location>
</feature>
<organism evidence="6 7">
    <name type="scientific">Runella rosea</name>
    <dbReference type="NCBI Taxonomy" id="2259595"/>
    <lineage>
        <taxon>Bacteria</taxon>
        <taxon>Pseudomonadati</taxon>
        <taxon>Bacteroidota</taxon>
        <taxon>Cytophagia</taxon>
        <taxon>Cytophagales</taxon>
        <taxon>Spirosomataceae</taxon>
        <taxon>Runella</taxon>
    </lineage>
</organism>
<evidence type="ECO:0000256" key="3">
    <source>
        <dbReference type="ARBA" id="ARBA00023163"/>
    </source>
</evidence>
<feature type="transmembrane region" description="Helical" evidence="4">
    <location>
        <begin position="163"/>
        <end position="189"/>
    </location>
</feature>
<dbReference type="RefSeq" id="WP_114069093.1">
    <property type="nucleotide sequence ID" value="NZ_CP030850.1"/>
</dbReference>
<keyword evidence="4" id="KW-0812">Transmembrane</keyword>
<keyword evidence="4" id="KW-1133">Transmembrane helix</keyword>
<dbReference type="GO" id="GO:0003700">
    <property type="term" value="F:DNA-binding transcription factor activity"/>
    <property type="evidence" value="ECO:0007669"/>
    <property type="project" value="InterPro"/>
</dbReference>
<dbReference type="Pfam" id="PF12833">
    <property type="entry name" value="HTH_18"/>
    <property type="match status" value="1"/>
</dbReference>
<feature type="domain" description="HTH araC/xylS-type" evidence="5">
    <location>
        <begin position="271"/>
        <end position="379"/>
    </location>
</feature>
<dbReference type="OrthoDB" id="704028at2"/>
<sequence>MIYSLHLFVVFISLICMYLCIRANKGIHLRYLGGLFILISITEFLQFTIPGQLQAASFLLVVPETLRLAIPVVAVGYVRSSLGFQNHIYSKWLLIPAFLHLKAFSYLYAAGGVSASNFTNGAFQACASVVVGIFSALIGLFLFQFLSKKYARLSHSVHPTTSIWLKSIAGFLLFQSVVAFSGVGIRFFWGENSAQFKIYELFGQISILIWGLGMIFFMIKSPFVLEEVMPSVHVSYWEQEERTVDPEIKVENQNHYEQISPKKEIPADLRIKYVEKIREELEVKELFLDSKLTLGSLAKKINISPHQLSYIINSEWKMNFNEFVNSYRINKAQTLLKNIDYQSATIFAIGIDSGFNSESSFYTAFKKATGLSPKRYRETLKLTSEL</sequence>
<dbReference type="PROSITE" id="PS00041">
    <property type="entry name" value="HTH_ARAC_FAMILY_1"/>
    <property type="match status" value="1"/>
</dbReference>
<dbReference type="SMART" id="SM00342">
    <property type="entry name" value="HTH_ARAC"/>
    <property type="match status" value="1"/>
</dbReference>
<keyword evidence="1" id="KW-0805">Transcription regulation</keyword>
<proteinExistence type="predicted"/>
<dbReference type="Gene3D" id="1.10.10.60">
    <property type="entry name" value="Homeodomain-like"/>
    <property type="match status" value="2"/>
</dbReference>
<evidence type="ECO:0000256" key="4">
    <source>
        <dbReference type="SAM" id="Phobius"/>
    </source>
</evidence>
<feature type="transmembrane region" description="Helical" evidence="4">
    <location>
        <begin position="201"/>
        <end position="219"/>
    </location>
</feature>
<evidence type="ECO:0000256" key="2">
    <source>
        <dbReference type="ARBA" id="ARBA00023125"/>
    </source>
</evidence>
<keyword evidence="7" id="KW-1185">Reference proteome</keyword>
<name>A0A344TNV9_9BACT</name>
<dbReference type="KEGG" id="run:DR864_22585"/>
<dbReference type="AlphaFoldDB" id="A0A344TNV9"/>
<dbReference type="PANTHER" id="PTHR43280">
    <property type="entry name" value="ARAC-FAMILY TRANSCRIPTIONAL REGULATOR"/>
    <property type="match status" value="1"/>
</dbReference>
<keyword evidence="2" id="KW-0238">DNA-binding</keyword>
<evidence type="ECO:0000256" key="1">
    <source>
        <dbReference type="ARBA" id="ARBA00023015"/>
    </source>
</evidence>
<evidence type="ECO:0000313" key="6">
    <source>
        <dbReference type="EMBL" id="AXE20330.1"/>
    </source>
</evidence>
<gene>
    <name evidence="6" type="ORF">DR864_22585</name>
</gene>
<reference evidence="6 7" key="1">
    <citation type="submission" date="2018-07" db="EMBL/GenBank/DDBJ databases">
        <title>Genome sequencing of Runella.</title>
        <authorList>
            <person name="Baek M.-G."/>
            <person name="Yi H."/>
        </authorList>
    </citation>
    <scope>NUCLEOTIDE SEQUENCE [LARGE SCALE GENOMIC DNA]</scope>
    <source>
        <strain evidence="6 7">HYN0085</strain>
    </source>
</reference>
<feature type="transmembrane region" description="Helical" evidence="4">
    <location>
        <begin position="89"/>
        <end position="109"/>
    </location>
</feature>